<name>A0A645GW41_9ZZZZ</name>
<organism evidence="1">
    <name type="scientific">bioreactor metagenome</name>
    <dbReference type="NCBI Taxonomy" id="1076179"/>
    <lineage>
        <taxon>unclassified sequences</taxon>
        <taxon>metagenomes</taxon>
        <taxon>ecological metagenomes</taxon>
    </lineage>
</organism>
<accession>A0A645GW41</accession>
<comment type="caution">
    <text evidence="1">The sequence shown here is derived from an EMBL/GenBank/DDBJ whole genome shotgun (WGS) entry which is preliminary data.</text>
</comment>
<gene>
    <name evidence="1" type="ORF">SDC9_178358</name>
</gene>
<protein>
    <submittedName>
        <fullName evidence="1">Uncharacterized protein</fullName>
    </submittedName>
</protein>
<dbReference type="EMBL" id="VSSQ01082184">
    <property type="protein sequence ID" value="MPN30887.1"/>
    <property type="molecule type" value="Genomic_DNA"/>
</dbReference>
<proteinExistence type="predicted"/>
<reference evidence="1" key="1">
    <citation type="submission" date="2019-08" db="EMBL/GenBank/DDBJ databases">
        <authorList>
            <person name="Kucharzyk K."/>
            <person name="Murdoch R.W."/>
            <person name="Higgins S."/>
            <person name="Loffler F."/>
        </authorList>
    </citation>
    <scope>NUCLEOTIDE SEQUENCE</scope>
</reference>
<evidence type="ECO:0000313" key="1">
    <source>
        <dbReference type="EMBL" id="MPN30887.1"/>
    </source>
</evidence>
<dbReference type="AlphaFoldDB" id="A0A645GW41"/>
<sequence>MRCRVKTVYDNNFLGTVESQRTTDGTTSAASAKGKKGALFNIASGFKRQRADKTGAVGIVANQFAVALNHRVDSTHLFGKFVKAVQIFYDLDLIGLCNSKAGTVQVAKSLYHIAKMVVFHFQRKVQKIQPQCTIGFVLHSGRKRLAQRISHKGNQFCIYSNHGLPSS</sequence>